<evidence type="ECO:0000259" key="8">
    <source>
        <dbReference type="Pfam" id="PF00082"/>
    </source>
</evidence>
<evidence type="ECO:0000256" key="6">
    <source>
        <dbReference type="RuleBase" id="RU003355"/>
    </source>
</evidence>
<keyword evidence="4 5" id="KW-0720">Serine protease</keyword>
<evidence type="ECO:0000313" key="9">
    <source>
        <dbReference type="EMBL" id="ELZ18565.1"/>
    </source>
</evidence>
<dbReference type="PROSITE" id="PS51892">
    <property type="entry name" value="SUBTILASE"/>
    <property type="match status" value="1"/>
</dbReference>
<dbReference type="PANTHER" id="PTHR43806">
    <property type="entry name" value="PEPTIDASE S8"/>
    <property type="match status" value="1"/>
</dbReference>
<evidence type="ECO:0000256" key="3">
    <source>
        <dbReference type="ARBA" id="ARBA00022801"/>
    </source>
</evidence>
<dbReference type="GO" id="GO:0006508">
    <property type="term" value="P:proteolysis"/>
    <property type="evidence" value="ECO:0007669"/>
    <property type="project" value="UniProtKB-KW"/>
</dbReference>
<evidence type="ECO:0000256" key="2">
    <source>
        <dbReference type="ARBA" id="ARBA00022670"/>
    </source>
</evidence>
<evidence type="ECO:0000313" key="10">
    <source>
        <dbReference type="Proteomes" id="UP000011657"/>
    </source>
</evidence>
<dbReference type="InterPro" id="IPR050131">
    <property type="entry name" value="Peptidase_S8_subtilisin-like"/>
</dbReference>
<feature type="region of interest" description="Disordered" evidence="7">
    <location>
        <begin position="372"/>
        <end position="391"/>
    </location>
</feature>
<dbReference type="InterPro" id="IPR023827">
    <property type="entry name" value="Peptidase_S8_Asp-AS"/>
</dbReference>
<keyword evidence="2 5" id="KW-0645">Protease</keyword>
<name>M0C5U3_9EURY</name>
<dbReference type="InterPro" id="IPR036852">
    <property type="entry name" value="Peptidase_S8/S53_dom_sf"/>
</dbReference>
<dbReference type="PROSITE" id="PS51318">
    <property type="entry name" value="TAT"/>
    <property type="match status" value="1"/>
</dbReference>
<dbReference type="PANTHER" id="PTHR43806:SF11">
    <property type="entry name" value="CEREVISIN-RELATED"/>
    <property type="match status" value="1"/>
</dbReference>
<sequence length="475" mass="50637">MTDWPSRRSVLKSIAGSTIAVGALGTASADDREATQRQLYVVLAGGNGLRSHIERTEFEVLHELAGGSALIVEGPSDKSDALRTSAVVDDIIANETHVVDIERSASEGSDSTESQREKQWDKQLVRARAAHERATGAETTIAIIDTGVSHSHPALASRIDAERSRLFRYGRVHAGTADALVAEAPADYYPSIRETTQHVSDDVHGHGTHVAGIAATGRNETGIVGMAPDAEIVSLRSFFFERIADINPTFPDETVGVLMGSITDILLAIDYAAENGVDVINLSLGQTLPPDSRAYAAYRRVIQHAVKQGVVVVVAAENYGWNLDDESEYVLPADVPGASTVAATGPTDKRSHYSNYGDGAIDVAAPGGRYETPSKSEITDPNEVAYPDPTNGILSTVPESIYGELYDYNYGTSMAAPQVAGLAALLRELEPDRHPRRIQQAIAQGAVDLSGEYTEGLGAGRIDAPNALDRITNGR</sequence>
<feature type="domain" description="Peptidase S8/S53" evidence="8">
    <location>
        <begin position="136"/>
        <end position="449"/>
    </location>
</feature>
<dbReference type="eggNOG" id="arCOG00702">
    <property type="taxonomic scope" value="Archaea"/>
</dbReference>
<reference evidence="9 10" key="1">
    <citation type="journal article" date="2014" name="PLoS Genet.">
        <title>Phylogenetically driven sequencing of extremely halophilic archaea reveals strategies for static and dynamic osmo-response.</title>
        <authorList>
            <person name="Becker E.A."/>
            <person name="Seitzer P.M."/>
            <person name="Tritt A."/>
            <person name="Larsen D."/>
            <person name="Krusor M."/>
            <person name="Yao A.I."/>
            <person name="Wu D."/>
            <person name="Madern D."/>
            <person name="Eisen J.A."/>
            <person name="Darling A.E."/>
            <person name="Facciotti M.T."/>
        </authorList>
    </citation>
    <scope>NUCLEOTIDE SEQUENCE [LARGE SCALE GENOMIC DNA]</scope>
    <source>
        <strain evidence="9 10">JCM 13891</strain>
    </source>
</reference>
<protein>
    <submittedName>
        <fullName evidence="9">Subtilisin-like serine protease</fullName>
    </submittedName>
</protein>
<dbReference type="STRING" id="1227488.C477_10878"/>
<dbReference type="EMBL" id="AOIS01000036">
    <property type="protein sequence ID" value="ELZ18565.1"/>
    <property type="molecule type" value="Genomic_DNA"/>
</dbReference>
<dbReference type="PATRIC" id="fig|1227488.3.peg.2155"/>
<evidence type="ECO:0000256" key="1">
    <source>
        <dbReference type="ARBA" id="ARBA00011073"/>
    </source>
</evidence>
<dbReference type="RefSeq" id="WP_008894476.1">
    <property type="nucleotide sequence ID" value="NZ_AOIS01000036.1"/>
</dbReference>
<proteinExistence type="inferred from homology"/>
<gene>
    <name evidence="9" type="ORF">C477_10878</name>
</gene>
<dbReference type="Gene3D" id="3.40.50.200">
    <property type="entry name" value="Peptidase S8/S53 domain"/>
    <property type="match status" value="1"/>
</dbReference>
<dbReference type="Pfam" id="PF00082">
    <property type="entry name" value="Peptidase_S8"/>
    <property type="match status" value="1"/>
</dbReference>
<dbReference type="InterPro" id="IPR000209">
    <property type="entry name" value="Peptidase_S8/S53_dom"/>
</dbReference>
<dbReference type="SUPFAM" id="SSF52743">
    <property type="entry name" value="Subtilisin-like"/>
    <property type="match status" value="1"/>
</dbReference>
<dbReference type="PROSITE" id="PS00138">
    <property type="entry name" value="SUBTILASE_SER"/>
    <property type="match status" value="1"/>
</dbReference>
<feature type="active site" description="Charge relay system" evidence="5">
    <location>
        <position position="206"/>
    </location>
</feature>
<dbReference type="InterPro" id="IPR023828">
    <property type="entry name" value="Peptidase_S8_Ser-AS"/>
</dbReference>
<feature type="active site" description="Charge relay system" evidence="5">
    <location>
        <position position="413"/>
    </location>
</feature>
<dbReference type="AlphaFoldDB" id="M0C5U3"/>
<evidence type="ECO:0000256" key="4">
    <source>
        <dbReference type="ARBA" id="ARBA00022825"/>
    </source>
</evidence>
<dbReference type="PROSITE" id="PS00136">
    <property type="entry name" value="SUBTILASE_ASP"/>
    <property type="match status" value="1"/>
</dbReference>
<dbReference type="InterPro" id="IPR006311">
    <property type="entry name" value="TAT_signal"/>
</dbReference>
<dbReference type="Proteomes" id="UP000011657">
    <property type="component" value="Unassembled WGS sequence"/>
</dbReference>
<feature type="region of interest" description="Disordered" evidence="7">
    <location>
        <begin position="102"/>
        <end position="121"/>
    </location>
</feature>
<dbReference type="GO" id="GO:0004252">
    <property type="term" value="F:serine-type endopeptidase activity"/>
    <property type="evidence" value="ECO:0007669"/>
    <property type="project" value="UniProtKB-UniRule"/>
</dbReference>
<dbReference type="OrthoDB" id="341609at2157"/>
<accession>M0C5U3</accession>
<dbReference type="InterPro" id="IPR015500">
    <property type="entry name" value="Peptidase_S8_subtilisin-rel"/>
</dbReference>
<dbReference type="PRINTS" id="PR00723">
    <property type="entry name" value="SUBTILISIN"/>
</dbReference>
<comment type="similarity">
    <text evidence="1 5 6">Belongs to the peptidase S8 family.</text>
</comment>
<feature type="active site" description="Charge relay system" evidence="5">
    <location>
        <position position="145"/>
    </location>
</feature>
<keyword evidence="10" id="KW-1185">Reference proteome</keyword>
<organism evidence="9 10">
    <name type="scientific">Haloterrigena salina JCM 13891</name>
    <dbReference type="NCBI Taxonomy" id="1227488"/>
    <lineage>
        <taxon>Archaea</taxon>
        <taxon>Methanobacteriati</taxon>
        <taxon>Methanobacteriota</taxon>
        <taxon>Stenosarchaea group</taxon>
        <taxon>Halobacteria</taxon>
        <taxon>Halobacteriales</taxon>
        <taxon>Natrialbaceae</taxon>
        <taxon>Haloterrigena</taxon>
    </lineage>
</organism>
<keyword evidence="3 5" id="KW-0378">Hydrolase</keyword>
<comment type="caution">
    <text evidence="9">The sequence shown here is derived from an EMBL/GenBank/DDBJ whole genome shotgun (WGS) entry which is preliminary data.</text>
</comment>
<evidence type="ECO:0000256" key="7">
    <source>
        <dbReference type="SAM" id="MobiDB-lite"/>
    </source>
</evidence>
<evidence type="ECO:0000256" key="5">
    <source>
        <dbReference type="PROSITE-ProRule" id="PRU01240"/>
    </source>
</evidence>